<evidence type="ECO:0000256" key="3">
    <source>
        <dbReference type="ARBA" id="ARBA00022989"/>
    </source>
</evidence>
<dbReference type="Pfam" id="PF04932">
    <property type="entry name" value="Wzy_C"/>
    <property type="match status" value="1"/>
</dbReference>
<dbReference type="SUPFAM" id="SSF48452">
    <property type="entry name" value="TPR-like"/>
    <property type="match status" value="1"/>
</dbReference>
<evidence type="ECO:0000256" key="2">
    <source>
        <dbReference type="ARBA" id="ARBA00022692"/>
    </source>
</evidence>
<evidence type="ECO:0000256" key="4">
    <source>
        <dbReference type="ARBA" id="ARBA00023136"/>
    </source>
</evidence>
<accession>A0A938WKJ4</accession>
<keyword evidence="7" id="KW-0436">Ligase</keyword>
<comment type="subcellular location">
    <subcellularLocation>
        <location evidence="1">Membrane</location>
        <topology evidence="1">Multi-pass membrane protein</topology>
    </subcellularLocation>
</comment>
<organism evidence="7 8">
    <name type="scientific">Marseilla massiliensis</name>
    <dbReference type="NCBI Taxonomy" id="1841864"/>
    <lineage>
        <taxon>Bacteria</taxon>
        <taxon>Pseudomonadati</taxon>
        <taxon>Bacteroidota</taxon>
        <taxon>Bacteroidia</taxon>
        <taxon>Bacteroidales</taxon>
        <taxon>Prevotellaceae</taxon>
        <taxon>Marseilla</taxon>
    </lineage>
</organism>
<gene>
    <name evidence="7" type="ORF">H6B30_02265</name>
</gene>
<keyword evidence="4 5" id="KW-0472">Membrane</keyword>
<dbReference type="PANTHER" id="PTHR37422:SF13">
    <property type="entry name" value="LIPOPOLYSACCHARIDE BIOSYNTHESIS PROTEIN PA4999-RELATED"/>
    <property type="match status" value="1"/>
</dbReference>
<keyword evidence="8" id="KW-1185">Reference proteome</keyword>
<dbReference type="RefSeq" id="WP_205107459.1">
    <property type="nucleotide sequence ID" value="NZ_JACJJL010000002.1"/>
</dbReference>
<evidence type="ECO:0000313" key="7">
    <source>
        <dbReference type="EMBL" id="MBM6660587.1"/>
    </source>
</evidence>
<sequence length="537" mass="59490">MSPIINKAATLCHGIFIVLAIAMAQYAIFVSKVHQAGFTSVYNFRFLYTPLGVPVNEWNSLLWLWGGLAASTFCVKMGRWTRLAAGASLCLSLAMAVLSFSRGNYIAIAVFAVAAFFYLRRRCLMRNKRVTVAIALAIIAVAGASFSSETSQTLRMNATASQRQSTAGRADAIGLTAQIMAEHPWGVGAGNYTMAKDYYQSGDARSDNYTSFAPSIVTQVLVEAGWGGVLLLLAALATFVWIVIIGNSPWHRLMSIFLMGFWIKELTFPTFFTSPTVQLFALAFMGYICPRASGQYTARNKLGAVIPSLFMAWLAWAGLYYKDHVGSQSLTKYSILDSERHYRDAVTYRDTVALKRLADSYPDKLRYRWTLCQWLSSSGKYGLASVEFATAILRQPRILETDTWKQIEMSNPQLAAMVKNKLRQALATRPASTINQAKLGSVALHIGDIARAEKYLSEAARQMPGLSRVWSNLANISESKGDAQGAALYRKRYNLTENGILGGRDAILPERQADITPLLDGKIQMLHTIWYRTQPLH</sequence>
<name>A0A938WKJ4_9BACT</name>
<feature type="transmembrane region" description="Helical" evidence="5">
    <location>
        <begin position="224"/>
        <end position="245"/>
    </location>
</feature>
<dbReference type="GO" id="GO:0016874">
    <property type="term" value="F:ligase activity"/>
    <property type="evidence" value="ECO:0007669"/>
    <property type="project" value="UniProtKB-KW"/>
</dbReference>
<reference evidence="7 8" key="1">
    <citation type="journal article" date="2021" name="Sci. Rep.">
        <title>The distribution of antibiotic resistance genes in chicken gut microbiota commensals.</title>
        <authorList>
            <person name="Juricova H."/>
            <person name="Matiasovicova J."/>
            <person name="Kubasova T."/>
            <person name="Cejkova D."/>
            <person name="Rychlik I."/>
        </authorList>
    </citation>
    <scope>NUCLEOTIDE SEQUENCE [LARGE SCALE GENOMIC DNA]</scope>
    <source>
        <strain evidence="7 8">An819</strain>
    </source>
</reference>
<dbReference type="InterPro" id="IPR007016">
    <property type="entry name" value="O-antigen_ligase-rel_domated"/>
</dbReference>
<protein>
    <submittedName>
        <fullName evidence="7">O-antigen ligase family protein</fullName>
    </submittedName>
</protein>
<comment type="caution">
    <text evidence="7">The sequence shown here is derived from an EMBL/GenBank/DDBJ whole genome shotgun (WGS) entry which is preliminary data.</text>
</comment>
<evidence type="ECO:0000313" key="8">
    <source>
        <dbReference type="Proteomes" id="UP000764045"/>
    </source>
</evidence>
<dbReference type="Gene3D" id="1.25.40.10">
    <property type="entry name" value="Tetratricopeptide repeat domain"/>
    <property type="match status" value="1"/>
</dbReference>
<feature type="transmembrane region" description="Helical" evidence="5">
    <location>
        <begin position="300"/>
        <end position="321"/>
    </location>
</feature>
<dbReference type="InterPro" id="IPR011990">
    <property type="entry name" value="TPR-like_helical_dom_sf"/>
</dbReference>
<keyword evidence="2 5" id="KW-0812">Transmembrane</keyword>
<dbReference type="Proteomes" id="UP000764045">
    <property type="component" value="Unassembled WGS sequence"/>
</dbReference>
<feature type="domain" description="O-antigen ligase-related" evidence="6">
    <location>
        <begin position="88"/>
        <end position="233"/>
    </location>
</feature>
<keyword evidence="3 5" id="KW-1133">Transmembrane helix</keyword>
<dbReference type="InterPro" id="IPR051533">
    <property type="entry name" value="WaaL-like"/>
</dbReference>
<evidence type="ECO:0000256" key="1">
    <source>
        <dbReference type="ARBA" id="ARBA00004141"/>
    </source>
</evidence>
<dbReference type="PANTHER" id="PTHR37422">
    <property type="entry name" value="TEICHURONIC ACID BIOSYNTHESIS PROTEIN TUAE"/>
    <property type="match status" value="1"/>
</dbReference>
<feature type="transmembrane region" description="Helical" evidence="5">
    <location>
        <begin position="80"/>
        <end position="97"/>
    </location>
</feature>
<dbReference type="AlphaFoldDB" id="A0A938WKJ4"/>
<feature type="transmembrane region" description="Helical" evidence="5">
    <location>
        <begin position="266"/>
        <end position="288"/>
    </location>
</feature>
<evidence type="ECO:0000256" key="5">
    <source>
        <dbReference type="SAM" id="Phobius"/>
    </source>
</evidence>
<proteinExistence type="predicted"/>
<dbReference type="EMBL" id="JACJJL010000002">
    <property type="protein sequence ID" value="MBM6660587.1"/>
    <property type="molecule type" value="Genomic_DNA"/>
</dbReference>
<evidence type="ECO:0000259" key="6">
    <source>
        <dbReference type="Pfam" id="PF04932"/>
    </source>
</evidence>
<dbReference type="GO" id="GO:0016020">
    <property type="term" value="C:membrane"/>
    <property type="evidence" value="ECO:0007669"/>
    <property type="project" value="UniProtKB-SubCell"/>
</dbReference>
<feature type="transmembrane region" description="Helical" evidence="5">
    <location>
        <begin position="103"/>
        <end position="119"/>
    </location>
</feature>